<protein>
    <submittedName>
        <fullName evidence="1">Uncharacterized protein</fullName>
    </submittedName>
</protein>
<proteinExistence type="predicted"/>
<dbReference type="Proteomes" id="UP000277204">
    <property type="component" value="Unassembled WGS sequence"/>
</dbReference>
<accession>A0A183LW86</accession>
<evidence type="ECO:0000313" key="2">
    <source>
        <dbReference type="Proteomes" id="UP000277204"/>
    </source>
</evidence>
<evidence type="ECO:0000313" key="1">
    <source>
        <dbReference type="EMBL" id="VDO79471.1"/>
    </source>
</evidence>
<gene>
    <name evidence="1" type="ORF">SMRZ_LOCUS8061</name>
</gene>
<sequence>METSTSEGKHGIQWISRMRLDDLDFADDLVRSIIHCSLVGSIVTLYTQAHRPQVITETLKLMKMLKFDVNPNRLWNFFCFSLYSRTIVVSLTQHILSNDEVLKRSLYGQSSSYTKQSSL</sequence>
<dbReference type="EMBL" id="UZAI01003399">
    <property type="protein sequence ID" value="VDO79471.1"/>
    <property type="molecule type" value="Genomic_DNA"/>
</dbReference>
<organism evidence="1 2">
    <name type="scientific">Schistosoma margrebowiei</name>
    <dbReference type="NCBI Taxonomy" id="48269"/>
    <lineage>
        <taxon>Eukaryota</taxon>
        <taxon>Metazoa</taxon>
        <taxon>Spiralia</taxon>
        <taxon>Lophotrochozoa</taxon>
        <taxon>Platyhelminthes</taxon>
        <taxon>Trematoda</taxon>
        <taxon>Digenea</taxon>
        <taxon>Strigeidida</taxon>
        <taxon>Schistosomatoidea</taxon>
        <taxon>Schistosomatidae</taxon>
        <taxon>Schistosoma</taxon>
    </lineage>
</organism>
<keyword evidence="2" id="KW-1185">Reference proteome</keyword>
<name>A0A183LW86_9TREM</name>
<dbReference type="AlphaFoldDB" id="A0A183LW86"/>
<reference evidence="1 2" key="1">
    <citation type="submission" date="2018-11" db="EMBL/GenBank/DDBJ databases">
        <authorList>
            <consortium name="Pathogen Informatics"/>
        </authorList>
    </citation>
    <scope>NUCLEOTIDE SEQUENCE [LARGE SCALE GENOMIC DNA]</scope>
    <source>
        <strain evidence="1 2">Zambia</strain>
    </source>
</reference>